<name>A0A0B1T4V8_OESDE</name>
<protein>
    <recommendedName>
        <fullName evidence="3">MULE transposase domain-containing protein</fullName>
    </recommendedName>
</protein>
<organism evidence="1 2">
    <name type="scientific">Oesophagostomum dentatum</name>
    <name type="common">Nodular worm</name>
    <dbReference type="NCBI Taxonomy" id="61180"/>
    <lineage>
        <taxon>Eukaryota</taxon>
        <taxon>Metazoa</taxon>
        <taxon>Ecdysozoa</taxon>
        <taxon>Nematoda</taxon>
        <taxon>Chromadorea</taxon>
        <taxon>Rhabditida</taxon>
        <taxon>Rhabditina</taxon>
        <taxon>Rhabditomorpha</taxon>
        <taxon>Strongyloidea</taxon>
        <taxon>Strongylidae</taxon>
        <taxon>Oesophagostomum</taxon>
    </lineage>
</organism>
<sequence length="315" mass="37145">MSTRVAWQDFAGSIETSNESEQEKEDMLFYFHRGGFEDRQRTFRRAIRALEDPTCTMEHIPIYQRVLADGSRFLQFENPNLHLYYSVKTIEMAQQHGLYALVADGVHDLQPDATSKCGQLYTVHGVCNSTVDVPLLHAITTSKDQETYEIVFAQLKEEMEKAELPAHHQPSFPRSREAYDKCKEFLRYLHSTWYEGHFKDMWYKWNVMDTRTTNAAEAFHRLLGCLLQGKYPPMAKLLRRLRSCNTTAKGRFLNMERRRTDGRRLKRRDRLRRERIQRSMERYSDVFGNTNTLLSTAILVNYCRRMSKFVTNKTN</sequence>
<keyword evidence="2" id="KW-1185">Reference proteome</keyword>
<dbReference type="AlphaFoldDB" id="A0A0B1T4V8"/>
<reference evidence="1 2" key="1">
    <citation type="submission" date="2014-03" db="EMBL/GenBank/DDBJ databases">
        <title>Draft genome of the hookworm Oesophagostomum dentatum.</title>
        <authorList>
            <person name="Mitreva M."/>
        </authorList>
    </citation>
    <scope>NUCLEOTIDE SEQUENCE [LARGE SCALE GENOMIC DNA]</scope>
    <source>
        <strain evidence="1 2">OD-Hann</strain>
    </source>
</reference>
<proteinExistence type="predicted"/>
<dbReference type="Proteomes" id="UP000053660">
    <property type="component" value="Unassembled WGS sequence"/>
</dbReference>
<dbReference type="OrthoDB" id="5839148at2759"/>
<evidence type="ECO:0000313" key="2">
    <source>
        <dbReference type="Proteomes" id="UP000053660"/>
    </source>
</evidence>
<accession>A0A0B1T4V8</accession>
<dbReference type="EMBL" id="KN551462">
    <property type="protein sequence ID" value="KHJ92274.1"/>
    <property type="molecule type" value="Genomic_DNA"/>
</dbReference>
<evidence type="ECO:0008006" key="3">
    <source>
        <dbReference type="Google" id="ProtNLM"/>
    </source>
</evidence>
<gene>
    <name evidence="1" type="ORF">OESDEN_07846</name>
</gene>
<evidence type="ECO:0000313" key="1">
    <source>
        <dbReference type="EMBL" id="KHJ92274.1"/>
    </source>
</evidence>